<protein>
    <submittedName>
        <fullName evidence="1">Uncharacterized protein</fullName>
    </submittedName>
</protein>
<accession>A0A6J5PFT6</accession>
<sequence>MADTSNFHKFLHTVLPLEIIEKREIMFQPKDSLYLLRWRFDFADRPSRIGMWSQSGTRDEDKASFVNTTGLVRASIEGKDVVTREVKALAECDGHDYVVFKWNAAFISTGSFAAGQHVLTGLKLVTRDLELDVFPSGDVKISARLEDEKNFNYAAFGK</sequence>
<name>A0A6J5PFT6_9CAUD</name>
<gene>
    <name evidence="1" type="ORF">UFOVP901_26</name>
</gene>
<dbReference type="EMBL" id="LR796852">
    <property type="protein sequence ID" value="CAB4170002.1"/>
    <property type="molecule type" value="Genomic_DNA"/>
</dbReference>
<reference evidence="1" key="1">
    <citation type="submission" date="2020-05" db="EMBL/GenBank/DDBJ databases">
        <authorList>
            <person name="Chiriac C."/>
            <person name="Salcher M."/>
            <person name="Ghai R."/>
            <person name="Kavagutti S V."/>
        </authorList>
    </citation>
    <scope>NUCLEOTIDE SEQUENCE</scope>
</reference>
<evidence type="ECO:0000313" key="1">
    <source>
        <dbReference type="EMBL" id="CAB4170002.1"/>
    </source>
</evidence>
<organism evidence="1">
    <name type="scientific">uncultured Caudovirales phage</name>
    <dbReference type="NCBI Taxonomy" id="2100421"/>
    <lineage>
        <taxon>Viruses</taxon>
        <taxon>Duplodnaviria</taxon>
        <taxon>Heunggongvirae</taxon>
        <taxon>Uroviricota</taxon>
        <taxon>Caudoviricetes</taxon>
        <taxon>Peduoviridae</taxon>
        <taxon>Maltschvirus</taxon>
        <taxon>Maltschvirus maltsch</taxon>
    </lineage>
</organism>
<proteinExistence type="predicted"/>